<accession>A0A2P6PIN4</accession>
<reference evidence="1 2" key="1">
    <citation type="journal article" date="2018" name="Nat. Genet.">
        <title>The Rosa genome provides new insights in the design of modern roses.</title>
        <authorList>
            <person name="Bendahmane M."/>
        </authorList>
    </citation>
    <scope>NUCLEOTIDE SEQUENCE [LARGE SCALE GENOMIC DNA]</scope>
    <source>
        <strain evidence="2">cv. Old Blush</strain>
    </source>
</reference>
<dbReference type="AlphaFoldDB" id="A0A2P6PIN4"/>
<organism evidence="1 2">
    <name type="scientific">Rosa chinensis</name>
    <name type="common">China rose</name>
    <dbReference type="NCBI Taxonomy" id="74649"/>
    <lineage>
        <taxon>Eukaryota</taxon>
        <taxon>Viridiplantae</taxon>
        <taxon>Streptophyta</taxon>
        <taxon>Embryophyta</taxon>
        <taxon>Tracheophyta</taxon>
        <taxon>Spermatophyta</taxon>
        <taxon>Magnoliopsida</taxon>
        <taxon>eudicotyledons</taxon>
        <taxon>Gunneridae</taxon>
        <taxon>Pentapetalae</taxon>
        <taxon>rosids</taxon>
        <taxon>fabids</taxon>
        <taxon>Rosales</taxon>
        <taxon>Rosaceae</taxon>
        <taxon>Rosoideae</taxon>
        <taxon>Rosoideae incertae sedis</taxon>
        <taxon>Rosa</taxon>
    </lineage>
</organism>
<evidence type="ECO:0000313" key="2">
    <source>
        <dbReference type="Proteomes" id="UP000238479"/>
    </source>
</evidence>
<keyword evidence="2" id="KW-1185">Reference proteome</keyword>
<comment type="caution">
    <text evidence="1">The sequence shown here is derived from an EMBL/GenBank/DDBJ whole genome shotgun (WGS) entry which is preliminary data.</text>
</comment>
<name>A0A2P6PIN4_ROSCH</name>
<dbReference type="Gramene" id="PRQ21783">
    <property type="protein sequence ID" value="PRQ21783"/>
    <property type="gene ID" value="RchiOBHm_Chr7g0243061"/>
</dbReference>
<protein>
    <submittedName>
        <fullName evidence="1">Uncharacterized protein</fullName>
    </submittedName>
</protein>
<proteinExistence type="predicted"/>
<sequence length="70" mass="8133">MTLWCSKCSERNTLRMHLDLPESRLCIEFRKDFSSSELVDQYSYLSDLITVFDSLLVDISVVNHHSSFSS</sequence>
<dbReference type="Proteomes" id="UP000238479">
    <property type="component" value="Chromosome 7"/>
</dbReference>
<dbReference type="EMBL" id="PDCK01000045">
    <property type="protein sequence ID" value="PRQ21783.1"/>
    <property type="molecule type" value="Genomic_DNA"/>
</dbReference>
<gene>
    <name evidence="1" type="ORF">RchiOBHm_Chr7g0243061</name>
</gene>
<evidence type="ECO:0000313" key="1">
    <source>
        <dbReference type="EMBL" id="PRQ21783.1"/>
    </source>
</evidence>